<name>A0A6V7CRT3_9XANT</name>
<sequence length="58" mass="6377">MRSSFISWSQCACAHALRLVAFGDHACGKQHGSHLNDHRLALCWQSSPQLGVPLRGSF</sequence>
<evidence type="ECO:0000313" key="1">
    <source>
        <dbReference type="EMBL" id="CAD0321535.1"/>
    </source>
</evidence>
<accession>A0A6V7CRT3</accession>
<dbReference type="EMBL" id="LR828261">
    <property type="protein sequence ID" value="CAD0321526.1"/>
    <property type="molecule type" value="Genomic_DNA"/>
</dbReference>
<dbReference type="EMBL" id="LR828261">
    <property type="protein sequence ID" value="CAD0321535.1"/>
    <property type="molecule type" value="Genomic_DNA"/>
</dbReference>
<gene>
    <name evidence="1" type="ORF">CFBP2533_16300</name>
</gene>
<reference evidence="1" key="1">
    <citation type="submission" date="2020-07" db="EMBL/GenBank/DDBJ databases">
        <authorList>
            <person name="Pothier F. J."/>
        </authorList>
    </citation>
    <scope>NUCLEOTIDE SEQUENCE</scope>
    <source>
        <strain evidence="1">CFBP 2533</strain>
    </source>
</reference>
<dbReference type="AlphaFoldDB" id="A0A6V7CRT3"/>
<proteinExistence type="predicted"/>
<protein>
    <submittedName>
        <fullName evidence="1">Uncharacterized protein</fullName>
    </submittedName>
</protein>
<organism evidence="1">
    <name type="scientific">Xanthomonas hortorum pv. pelargonii</name>
    <dbReference type="NCBI Taxonomy" id="453602"/>
    <lineage>
        <taxon>Bacteria</taxon>
        <taxon>Pseudomonadati</taxon>
        <taxon>Pseudomonadota</taxon>
        <taxon>Gammaproteobacteria</taxon>
        <taxon>Lysobacterales</taxon>
        <taxon>Lysobacteraceae</taxon>
        <taxon>Xanthomonas</taxon>
    </lineage>
</organism>